<organism evidence="1 2">
    <name type="scientific">Nakamurella multipartita (strain ATCC 700099 / DSM 44233 / CIP 104796 / JCM 9543 / NBRC 105858 / Y-104)</name>
    <name type="common">Microsphaera multipartita</name>
    <dbReference type="NCBI Taxonomy" id="479431"/>
    <lineage>
        <taxon>Bacteria</taxon>
        <taxon>Bacillati</taxon>
        <taxon>Actinomycetota</taxon>
        <taxon>Actinomycetes</taxon>
        <taxon>Nakamurellales</taxon>
        <taxon>Nakamurellaceae</taxon>
        <taxon>Nakamurella</taxon>
    </lineage>
</organism>
<gene>
    <name evidence="1" type="ordered locus">Namu_0699</name>
</gene>
<dbReference type="eggNOG" id="COG3204">
    <property type="taxonomic scope" value="Bacteria"/>
</dbReference>
<dbReference type="SUPFAM" id="SSF50956">
    <property type="entry name" value="Thermostable phytase (3-phytase)"/>
    <property type="match status" value="1"/>
</dbReference>
<reference evidence="1 2" key="2">
    <citation type="journal article" date="2010" name="Stand. Genomic Sci.">
        <title>Complete genome sequence of Nakamurella multipartita type strain (Y-104).</title>
        <authorList>
            <person name="Tice H."/>
            <person name="Mayilraj S."/>
            <person name="Sims D."/>
            <person name="Lapidus A."/>
            <person name="Nolan M."/>
            <person name="Lucas S."/>
            <person name="Glavina Del Rio T."/>
            <person name="Copeland A."/>
            <person name="Cheng J.F."/>
            <person name="Meincke L."/>
            <person name="Bruce D."/>
            <person name="Goodwin L."/>
            <person name="Pitluck S."/>
            <person name="Ivanova N."/>
            <person name="Mavromatis K."/>
            <person name="Ovchinnikova G."/>
            <person name="Pati A."/>
            <person name="Chen A."/>
            <person name="Palaniappan K."/>
            <person name="Land M."/>
            <person name="Hauser L."/>
            <person name="Chang Y.J."/>
            <person name="Jeffries C.D."/>
            <person name="Detter J.C."/>
            <person name="Brettin T."/>
            <person name="Rohde M."/>
            <person name="Goker M."/>
            <person name="Bristow J."/>
            <person name="Eisen J.A."/>
            <person name="Markowitz V."/>
            <person name="Hugenholtz P."/>
            <person name="Kyrpides N.C."/>
            <person name="Klenk H.P."/>
            <person name="Chen F."/>
        </authorList>
    </citation>
    <scope>NUCLEOTIDE SEQUENCE [LARGE SCALE GENOMIC DNA]</scope>
    <source>
        <strain evidence="2">ATCC 700099 / DSM 44233 / CIP 104796 / JCM 9543 / NBRC 105858 / Y-104</strain>
    </source>
</reference>
<protein>
    <submittedName>
        <fullName evidence="1">Putative lipoprotein</fullName>
    </submittedName>
</protein>
<sequence>MVRVVPLAPGVSDEASGIAASTTVPDRFFLIDDGTGADELAVVDDRGRLVTRVTLTGMDADNAEALGGGPCGSIPVIDGARQCLYVGDIGDNRERRDDVVVYRAGEPDLTGAGPHLTVAADEWRYTYPDGPHNAESMLVDLDGSVLIVTKPRNGAAHRMYRGQPGGGELSFVREFPIPGSTRPLRTILTGNVATDLAATPGRVLLLTYDDVHEYTAPDPTAALSDFPDWPTRSLPFPDLPQAEGIAGAADGCGYVIASEAGPTGSAGSLGLATCR</sequence>
<keyword evidence="2" id="KW-1185">Reference proteome</keyword>
<dbReference type="HOGENOM" id="CLU_058234_0_1_11"/>
<dbReference type="KEGG" id="nml:Namu_0699"/>
<dbReference type="EMBL" id="CP001737">
    <property type="protein sequence ID" value="ACV77113.1"/>
    <property type="molecule type" value="Genomic_DNA"/>
</dbReference>
<dbReference type="InParanoid" id="C8X8D7"/>
<dbReference type="AlphaFoldDB" id="C8X8D7"/>
<reference evidence="2" key="1">
    <citation type="submission" date="2009-09" db="EMBL/GenBank/DDBJ databases">
        <title>The complete genome of Nakamurella multipartita DSM 44233.</title>
        <authorList>
            <consortium name="US DOE Joint Genome Institute (JGI-PGF)"/>
            <person name="Lucas S."/>
            <person name="Copeland A."/>
            <person name="Lapidus A."/>
            <person name="Glavina del Rio T."/>
            <person name="Dalin E."/>
            <person name="Tice H."/>
            <person name="Bruce D."/>
            <person name="Goodwin L."/>
            <person name="Pitluck S."/>
            <person name="Kyrpides N."/>
            <person name="Mavromatis K."/>
            <person name="Ivanova N."/>
            <person name="Ovchinnikova G."/>
            <person name="Sims D."/>
            <person name="Meincke L."/>
            <person name="Brettin T."/>
            <person name="Detter J.C."/>
            <person name="Han C."/>
            <person name="Larimer F."/>
            <person name="Land M."/>
            <person name="Hauser L."/>
            <person name="Markowitz V."/>
            <person name="Cheng J.-F."/>
            <person name="Hugenholtz P."/>
            <person name="Woyke T."/>
            <person name="Wu D."/>
            <person name="Klenk H.-P."/>
            <person name="Eisen J.A."/>
        </authorList>
    </citation>
    <scope>NUCLEOTIDE SEQUENCE [LARGE SCALE GENOMIC DNA]</scope>
    <source>
        <strain evidence="2">ATCC 700099 / DSM 44233 / CIP 104796 / JCM 9543 / NBRC 105858 / Y-104</strain>
    </source>
</reference>
<accession>C8X8D7</accession>
<dbReference type="STRING" id="479431.Namu_0699"/>
<dbReference type="Proteomes" id="UP000002218">
    <property type="component" value="Chromosome"/>
</dbReference>
<name>C8X8D7_NAKMY</name>
<keyword evidence="1" id="KW-0449">Lipoprotein</keyword>
<proteinExistence type="predicted"/>
<evidence type="ECO:0000313" key="1">
    <source>
        <dbReference type="EMBL" id="ACV77113.1"/>
    </source>
</evidence>
<evidence type="ECO:0000313" key="2">
    <source>
        <dbReference type="Proteomes" id="UP000002218"/>
    </source>
</evidence>